<gene>
    <name evidence="1" type="ORF">L3Q82_009643</name>
</gene>
<sequence length="347" mass="38371">MVHSDSMSPASLGICEKLFRRWLKTSLKTSLTEGSARRSHVPNRPSQCHVWVCQTSLQSFGPTLTASSGSFPPSDILPQVAIPGTFHVPIARVLFQGLAIVEAPHDCYPNHIATQTTLHRPLMDLPAGGEPTFLLEGGPRRAQACRISFRAEPGRVPWAKTRPPGARLRAPTPGLAPGWGPGNANPGDVLAEMCQSGYKDALRFLEENNLLIMEHPTSGPALSESPPNSCCKNTETTKEWVFRRLRLLRKEHWWMDEQLALPTPIKKVFCQACQDKPGLYAKVSEMLPVRVASYMLMPYTLPVQSAYSVAQRFVEWIPEVPADVRWLIGVAGDVYRTAWKGTPTSSI</sequence>
<dbReference type="Proteomes" id="UP000831701">
    <property type="component" value="Chromosome 10"/>
</dbReference>
<organism evidence="1 2">
    <name type="scientific">Scortum barcoo</name>
    <name type="common">barcoo grunter</name>
    <dbReference type="NCBI Taxonomy" id="214431"/>
    <lineage>
        <taxon>Eukaryota</taxon>
        <taxon>Metazoa</taxon>
        <taxon>Chordata</taxon>
        <taxon>Craniata</taxon>
        <taxon>Vertebrata</taxon>
        <taxon>Euteleostomi</taxon>
        <taxon>Actinopterygii</taxon>
        <taxon>Neopterygii</taxon>
        <taxon>Teleostei</taxon>
        <taxon>Neoteleostei</taxon>
        <taxon>Acanthomorphata</taxon>
        <taxon>Eupercaria</taxon>
        <taxon>Centrarchiformes</taxon>
        <taxon>Terapontoidei</taxon>
        <taxon>Terapontidae</taxon>
        <taxon>Scortum</taxon>
    </lineage>
</organism>
<accession>A0ACB8WGT9</accession>
<feature type="non-terminal residue" evidence="1">
    <location>
        <position position="347"/>
    </location>
</feature>
<proteinExistence type="predicted"/>
<evidence type="ECO:0000313" key="1">
    <source>
        <dbReference type="EMBL" id="KAI3367009.1"/>
    </source>
</evidence>
<protein>
    <submittedName>
        <fullName evidence="1">Uncharacterized protein</fullName>
    </submittedName>
</protein>
<reference evidence="1" key="1">
    <citation type="submission" date="2022-04" db="EMBL/GenBank/DDBJ databases">
        <title>Jade perch genome.</title>
        <authorList>
            <person name="Chao B."/>
        </authorList>
    </citation>
    <scope>NUCLEOTIDE SEQUENCE</scope>
    <source>
        <strain evidence="1">CB-2022</strain>
    </source>
</reference>
<evidence type="ECO:0000313" key="2">
    <source>
        <dbReference type="Proteomes" id="UP000831701"/>
    </source>
</evidence>
<keyword evidence="2" id="KW-1185">Reference proteome</keyword>
<dbReference type="EMBL" id="CM041540">
    <property type="protein sequence ID" value="KAI3367009.1"/>
    <property type="molecule type" value="Genomic_DNA"/>
</dbReference>
<comment type="caution">
    <text evidence="1">The sequence shown here is derived from an EMBL/GenBank/DDBJ whole genome shotgun (WGS) entry which is preliminary data.</text>
</comment>
<name>A0ACB8WGT9_9TELE</name>